<dbReference type="RefSeq" id="XP_040727508.1">
    <property type="nucleotide sequence ID" value="XM_040867552.1"/>
</dbReference>
<keyword evidence="3" id="KW-0813">Transport</keyword>
<feature type="region of interest" description="Disordered" evidence="12">
    <location>
        <begin position="129"/>
        <end position="149"/>
    </location>
</feature>
<keyword evidence="9" id="KW-0496">Mitochondrion</keyword>
<dbReference type="GO" id="GO:0006886">
    <property type="term" value="P:intracellular protein transport"/>
    <property type="evidence" value="ECO:0007669"/>
    <property type="project" value="InterPro"/>
</dbReference>
<keyword evidence="4" id="KW-0812">Transmembrane</keyword>
<dbReference type="CDD" id="cd22884">
    <property type="entry name" value="TOM22"/>
    <property type="match status" value="1"/>
</dbReference>
<name>A0A1Y2FT13_PROLT</name>
<evidence type="ECO:0000313" key="13">
    <source>
        <dbReference type="EMBL" id="ORY86326.1"/>
    </source>
</evidence>
<comment type="caution">
    <text evidence="13">The sequence shown here is derived from an EMBL/GenBank/DDBJ whole genome shotgun (WGS) entry which is preliminary data.</text>
</comment>
<dbReference type="EMBL" id="MCFI01000003">
    <property type="protein sequence ID" value="ORY86326.1"/>
    <property type="molecule type" value="Genomic_DNA"/>
</dbReference>
<keyword evidence="10" id="KW-0472">Membrane</keyword>
<dbReference type="Pfam" id="PF04281">
    <property type="entry name" value="Tom22"/>
    <property type="match status" value="1"/>
</dbReference>
<reference evidence="13 14" key="1">
    <citation type="submission" date="2016-07" db="EMBL/GenBank/DDBJ databases">
        <title>Pervasive Adenine N6-methylation of Active Genes in Fungi.</title>
        <authorList>
            <consortium name="DOE Joint Genome Institute"/>
            <person name="Mondo S.J."/>
            <person name="Dannebaum R.O."/>
            <person name="Kuo R.C."/>
            <person name="Labutti K."/>
            <person name="Haridas S."/>
            <person name="Kuo A."/>
            <person name="Salamov A."/>
            <person name="Ahrendt S.R."/>
            <person name="Lipzen A."/>
            <person name="Sullivan W."/>
            <person name="Andreopoulos W.B."/>
            <person name="Clum A."/>
            <person name="Lindquist E."/>
            <person name="Daum C."/>
            <person name="Ramamoorthy G.K."/>
            <person name="Gryganskyi A."/>
            <person name="Culley D."/>
            <person name="Magnuson J.K."/>
            <person name="James T.Y."/>
            <person name="O'Malley M.A."/>
            <person name="Stajich J.E."/>
            <person name="Spatafora J.W."/>
            <person name="Visel A."/>
            <person name="Grigoriev I.V."/>
        </authorList>
    </citation>
    <scope>NUCLEOTIDE SEQUENCE [LARGE SCALE GENOMIC DNA]</scope>
    <source>
        <strain evidence="13 14">12-1054</strain>
    </source>
</reference>
<evidence type="ECO:0000256" key="1">
    <source>
        <dbReference type="ARBA" id="ARBA00004572"/>
    </source>
</evidence>
<proteinExistence type="inferred from homology"/>
<dbReference type="OrthoDB" id="10016939at2759"/>
<sequence>MRLEEVTDEYDLQVEQDDAYTDVSSESELSEDEDEGPLDETLYERVAALKDIIPPPTRAKISSAFSKTKYGVSTVALYGGKSLWVITSSLLLLGIPFMMAVEAEAQVVEEEKAISMQAGGNDLLAPGTSGAVFQAPGQQQGQAVKPPGF</sequence>
<protein>
    <submittedName>
        <fullName evidence="13">Mitochondrial import receptor subunit Tom22-domain-containing protein</fullName>
    </submittedName>
</protein>
<keyword evidence="14" id="KW-1185">Reference proteome</keyword>
<comment type="subcellular location">
    <subcellularLocation>
        <location evidence="1">Mitochondrion outer membrane</location>
        <topology evidence="1">Single-pass membrane protein</topology>
    </subcellularLocation>
</comment>
<evidence type="ECO:0000256" key="8">
    <source>
        <dbReference type="ARBA" id="ARBA00023010"/>
    </source>
</evidence>
<comment type="similarity">
    <text evidence="2">Belongs to the Tom22 family.</text>
</comment>
<evidence type="ECO:0000256" key="11">
    <source>
        <dbReference type="ARBA" id="ARBA00023170"/>
    </source>
</evidence>
<feature type="compositionally biased region" description="Acidic residues" evidence="12">
    <location>
        <begin position="1"/>
        <end position="20"/>
    </location>
</feature>
<feature type="region of interest" description="Disordered" evidence="12">
    <location>
        <begin position="1"/>
        <end position="39"/>
    </location>
</feature>
<dbReference type="OMA" id="LVWIVTT"/>
<dbReference type="GO" id="GO:0005741">
    <property type="term" value="C:mitochondrial outer membrane"/>
    <property type="evidence" value="ECO:0007669"/>
    <property type="project" value="UniProtKB-SubCell"/>
</dbReference>
<dbReference type="GeneID" id="63784151"/>
<keyword evidence="8" id="KW-0811">Translocation</keyword>
<dbReference type="PANTHER" id="PTHR12504:SF0">
    <property type="entry name" value="MITOCHONDRIAL IMPORT RECEPTOR SUBUNIT TOM22 HOMOLOG"/>
    <property type="match status" value="1"/>
</dbReference>
<organism evidence="13 14">
    <name type="scientific">Protomyces lactucae-debilis</name>
    <dbReference type="NCBI Taxonomy" id="2754530"/>
    <lineage>
        <taxon>Eukaryota</taxon>
        <taxon>Fungi</taxon>
        <taxon>Dikarya</taxon>
        <taxon>Ascomycota</taxon>
        <taxon>Taphrinomycotina</taxon>
        <taxon>Taphrinomycetes</taxon>
        <taxon>Taphrinales</taxon>
        <taxon>Protomycetaceae</taxon>
        <taxon>Protomyces</taxon>
    </lineage>
</organism>
<evidence type="ECO:0000256" key="4">
    <source>
        <dbReference type="ARBA" id="ARBA00022692"/>
    </source>
</evidence>
<evidence type="ECO:0000256" key="12">
    <source>
        <dbReference type="SAM" id="MobiDB-lite"/>
    </source>
</evidence>
<evidence type="ECO:0000256" key="10">
    <source>
        <dbReference type="ARBA" id="ARBA00023136"/>
    </source>
</evidence>
<keyword evidence="6" id="KW-0653">Protein transport</keyword>
<dbReference type="AlphaFoldDB" id="A0A1Y2FT13"/>
<dbReference type="Proteomes" id="UP000193685">
    <property type="component" value="Unassembled WGS sequence"/>
</dbReference>
<evidence type="ECO:0000256" key="3">
    <source>
        <dbReference type="ARBA" id="ARBA00022448"/>
    </source>
</evidence>
<keyword evidence="7" id="KW-1133">Transmembrane helix</keyword>
<dbReference type="STRING" id="56484.A0A1Y2FT13"/>
<keyword evidence="5" id="KW-1000">Mitochondrion outer membrane</keyword>
<evidence type="ECO:0000313" key="14">
    <source>
        <dbReference type="Proteomes" id="UP000193685"/>
    </source>
</evidence>
<evidence type="ECO:0000256" key="7">
    <source>
        <dbReference type="ARBA" id="ARBA00022989"/>
    </source>
</evidence>
<keyword evidence="11 13" id="KW-0675">Receptor</keyword>
<evidence type="ECO:0000256" key="5">
    <source>
        <dbReference type="ARBA" id="ARBA00022787"/>
    </source>
</evidence>
<dbReference type="InterPro" id="IPR005683">
    <property type="entry name" value="Tom22"/>
</dbReference>
<evidence type="ECO:0000256" key="2">
    <source>
        <dbReference type="ARBA" id="ARBA00009874"/>
    </source>
</evidence>
<feature type="compositionally biased region" description="Acidic residues" evidence="12">
    <location>
        <begin position="28"/>
        <end position="38"/>
    </location>
</feature>
<dbReference type="PANTHER" id="PTHR12504">
    <property type="entry name" value="MITOCHONDRIAL IMPORT RECEPTOR SUBUNIT TOM22"/>
    <property type="match status" value="1"/>
</dbReference>
<evidence type="ECO:0000256" key="6">
    <source>
        <dbReference type="ARBA" id="ARBA00022927"/>
    </source>
</evidence>
<gene>
    <name evidence="13" type="ORF">BCR37DRAFT_344159</name>
</gene>
<accession>A0A1Y2FT13</accession>
<evidence type="ECO:0000256" key="9">
    <source>
        <dbReference type="ARBA" id="ARBA00023128"/>
    </source>
</evidence>